<organism evidence="2 3">
    <name type="scientific">Pseudomonas aphyarum</name>
    <dbReference type="NCBI Taxonomy" id="2942629"/>
    <lineage>
        <taxon>Bacteria</taxon>
        <taxon>Pseudomonadati</taxon>
        <taxon>Pseudomonadota</taxon>
        <taxon>Gammaproteobacteria</taxon>
        <taxon>Pseudomonadales</taxon>
        <taxon>Pseudomonadaceae</taxon>
        <taxon>Pseudomonas</taxon>
    </lineage>
</organism>
<reference evidence="2" key="1">
    <citation type="submission" date="2022-05" db="EMBL/GenBank/DDBJ databases">
        <title>Novel Pseudomonas spp. Isolated from a Rainbow Trout Aquaculture Facility.</title>
        <authorList>
            <person name="Testerman T."/>
            <person name="Graf J."/>
        </authorList>
    </citation>
    <scope>NUCLEOTIDE SEQUENCE</scope>
    <source>
        <strain evidence="2">ID386</strain>
    </source>
</reference>
<name>A0ABT5PH78_9PSED</name>
<dbReference type="Pfam" id="PF13471">
    <property type="entry name" value="Transglut_core3"/>
    <property type="match status" value="1"/>
</dbReference>
<dbReference type="EMBL" id="JAMDGS010000001">
    <property type="protein sequence ID" value="MDD1123139.1"/>
    <property type="molecule type" value="Genomic_DNA"/>
</dbReference>
<evidence type="ECO:0000313" key="2">
    <source>
        <dbReference type="EMBL" id="MDD1123139.1"/>
    </source>
</evidence>
<dbReference type="InterPro" id="IPR032708">
    <property type="entry name" value="McjB_C"/>
</dbReference>
<accession>A0ABT5PH78</accession>
<keyword evidence="3" id="KW-1185">Reference proteome</keyword>
<evidence type="ECO:0000313" key="3">
    <source>
        <dbReference type="Proteomes" id="UP001150531"/>
    </source>
</evidence>
<feature type="domain" description="Microcin J25-processing protein McjB C-terminal" evidence="1">
    <location>
        <begin position="140"/>
        <end position="220"/>
    </location>
</feature>
<proteinExistence type="predicted"/>
<sequence>MDFAFQPHIHHILMHNQLVILDERRDSYTVFSEAQTKVLIEGDKLNDQYYAMCKKLTALNVISHSNTPQTLITAKENYEGVDNYIWRTGRNQISKSTGLLPTVRAALDLIRLKAKLNRCGLGSVLDNMRLSKKHLIEKHNASYLDRLESYAREIHAASVALPFKIKCLESSICLFNHAIKNGKSCDFFIGVQLFDFLSHAWVEVDGQVIADDKDLSRKLPKILKI</sequence>
<dbReference type="Proteomes" id="UP001150531">
    <property type="component" value="Unassembled WGS sequence"/>
</dbReference>
<comment type="caution">
    <text evidence="2">The sequence shown here is derived from an EMBL/GenBank/DDBJ whole genome shotgun (WGS) entry which is preliminary data.</text>
</comment>
<dbReference type="InterPro" id="IPR053521">
    <property type="entry name" value="McjB-like"/>
</dbReference>
<protein>
    <submittedName>
        <fullName evidence="2">Lasso peptide biosynthesis B2 protein</fullName>
    </submittedName>
</protein>
<dbReference type="NCBIfam" id="NF033537">
    <property type="entry name" value="lasso_biosyn_B2"/>
    <property type="match status" value="1"/>
</dbReference>
<dbReference type="RefSeq" id="WP_273896832.1">
    <property type="nucleotide sequence ID" value="NZ_JAMDGS010000001.1"/>
</dbReference>
<gene>
    <name evidence="2" type="ORF">M5G18_00930</name>
</gene>
<evidence type="ECO:0000259" key="1">
    <source>
        <dbReference type="Pfam" id="PF13471"/>
    </source>
</evidence>